<gene>
    <name evidence="2" type="ORF">MESMUL_14090</name>
</gene>
<evidence type="ECO:0000313" key="3">
    <source>
        <dbReference type="Proteomes" id="UP000266091"/>
    </source>
</evidence>
<dbReference type="Gene3D" id="3.90.550.10">
    <property type="entry name" value="Spore Coat Polysaccharide Biosynthesis Protein SpsA, Chain A"/>
    <property type="match status" value="1"/>
</dbReference>
<dbReference type="PANTHER" id="PTHR10859:SF91">
    <property type="entry name" value="DOLICHYL-PHOSPHATE BETA-GLUCOSYLTRANSFERASE"/>
    <property type="match status" value="1"/>
</dbReference>
<organism evidence="2 3">
    <name type="scientific">Mesosutterella multiformis</name>
    <dbReference type="NCBI Taxonomy" id="2259133"/>
    <lineage>
        <taxon>Bacteria</taxon>
        <taxon>Pseudomonadati</taxon>
        <taxon>Pseudomonadota</taxon>
        <taxon>Betaproteobacteria</taxon>
        <taxon>Burkholderiales</taxon>
        <taxon>Sutterellaceae</taxon>
        <taxon>Mesosutterella</taxon>
    </lineage>
</organism>
<feature type="domain" description="Glycosyltransferase 2-like" evidence="1">
    <location>
        <begin position="15"/>
        <end position="132"/>
    </location>
</feature>
<dbReference type="Pfam" id="PF00535">
    <property type="entry name" value="Glycos_transf_2"/>
    <property type="match status" value="1"/>
</dbReference>
<evidence type="ECO:0000313" key="2">
    <source>
        <dbReference type="EMBL" id="GBO94055.1"/>
    </source>
</evidence>
<proteinExistence type="predicted"/>
<protein>
    <recommendedName>
        <fullName evidence="1">Glycosyltransferase 2-like domain-containing protein</fullName>
    </recommendedName>
</protein>
<dbReference type="Proteomes" id="UP000266091">
    <property type="component" value="Unassembled WGS sequence"/>
</dbReference>
<name>A0A388SCW1_9BURK</name>
<accession>A0A388SCW1</accession>
<dbReference type="SUPFAM" id="SSF53448">
    <property type="entry name" value="Nucleotide-diphospho-sugar transferases"/>
    <property type="match status" value="1"/>
</dbReference>
<dbReference type="InterPro" id="IPR001173">
    <property type="entry name" value="Glyco_trans_2-like"/>
</dbReference>
<sequence>MQGRVTESPFRLAAVIPSYRQADTLKGVLESLRALGIRSYVVDDGNAPEESEAILAATRSVPGTCYLPRSRNSGKGAAVTFGIEALSLGGYTHALQIDADGQHDIADAPKLIEDAKRHPDALISGLPQYDESAPRGRVIGRYITHFWVWIETLSSEIRDSMCGYRVYPVQEFLTLARSYHIGRRMDFDTEIMVRYFWDGKRIRFIPTRVRYPEGGVSNFDYFRDNVRISLMHTKLVLESPLHWLARLRRPHDRL</sequence>
<comment type="caution">
    <text evidence="2">The sequence shown here is derived from an EMBL/GenBank/DDBJ whole genome shotgun (WGS) entry which is preliminary data.</text>
</comment>
<reference evidence="2 3" key="1">
    <citation type="journal article" date="2018" name="Int. J. Syst. Evol. Microbiol.">
        <title>Mesosutterella multiformis gen. nov., sp. nov., a member of the family Sutterellaceae and Sutterella megalosphaeroides sp. nov., isolated from human faeces.</title>
        <authorList>
            <person name="Sakamoto M."/>
            <person name="Ikeyama N."/>
            <person name="Kunihiro T."/>
            <person name="Iino T."/>
            <person name="Yuki M."/>
            <person name="Ohkuma M."/>
        </authorList>
    </citation>
    <scope>NUCLEOTIDE SEQUENCE [LARGE SCALE GENOMIC DNA]</scope>
    <source>
        <strain evidence="2 3">4NBBH2</strain>
    </source>
</reference>
<dbReference type="AlphaFoldDB" id="A0A388SCW1"/>
<dbReference type="EMBL" id="BGZJ01000001">
    <property type="protein sequence ID" value="GBO94055.1"/>
    <property type="molecule type" value="Genomic_DNA"/>
</dbReference>
<dbReference type="PANTHER" id="PTHR10859">
    <property type="entry name" value="GLYCOSYL TRANSFERASE"/>
    <property type="match status" value="1"/>
</dbReference>
<dbReference type="InterPro" id="IPR029044">
    <property type="entry name" value="Nucleotide-diphossugar_trans"/>
</dbReference>
<evidence type="ECO:0000259" key="1">
    <source>
        <dbReference type="Pfam" id="PF00535"/>
    </source>
</evidence>
<dbReference type="GO" id="GO:0006487">
    <property type="term" value="P:protein N-linked glycosylation"/>
    <property type="evidence" value="ECO:0007669"/>
    <property type="project" value="TreeGrafter"/>
</dbReference>
<keyword evidence="3" id="KW-1185">Reference proteome</keyword>
<dbReference type="CDD" id="cd04179">
    <property type="entry name" value="DPM_DPG-synthase_like"/>
    <property type="match status" value="1"/>
</dbReference>